<name>A0A1B8B3H9_FUSPO</name>
<keyword evidence="4 7" id="KW-0686">Riboflavin biosynthesis</keyword>
<dbReference type="SUPFAM" id="SSF52121">
    <property type="entry name" value="Lumazine synthase"/>
    <property type="match status" value="1"/>
</dbReference>
<evidence type="ECO:0000256" key="1">
    <source>
        <dbReference type="ARBA" id="ARBA00004917"/>
    </source>
</evidence>
<dbReference type="PANTHER" id="PTHR21058">
    <property type="entry name" value="6,7-DIMETHYL-8-RIBITYLLUMAZINE SYNTHASE DMRL SYNTHASE LUMAZINE SYNTHASE"/>
    <property type="match status" value="1"/>
</dbReference>
<evidence type="ECO:0000313" key="8">
    <source>
        <dbReference type="EMBL" id="OBS27256.1"/>
    </source>
</evidence>
<dbReference type="GO" id="GO:0005758">
    <property type="term" value="C:mitochondrial intermembrane space"/>
    <property type="evidence" value="ECO:0007669"/>
    <property type="project" value="TreeGrafter"/>
</dbReference>
<dbReference type="Pfam" id="PF00885">
    <property type="entry name" value="DMRL_synthase"/>
    <property type="match status" value="2"/>
</dbReference>
<dbReference type="InterPro" id="IPR036467">
    <property type="entry name" value="LS/RS_sf"/>
</dbReference>
<comment type="caution">
    <text evidence="8">The sequence shown here is derived from an EMBL/GenBank/DDBJ whole genome shotgun (WGS) entry which is preliminary data.</text>
</comment>
<keyword evidence="5 7" id="KW-0808">Transferase</keyword>
<dbReference type="OMA" id="CQGVTQG"/>
<evidence type="ECO:0000256" key="6">
    <source>
        <dbReference type="ARBA" id="ARBA00048785"/>
    </source>
</evidence>
<dbReference type="HAMAP" id="MF_00178">
    <property type="entry name" value="Lumazine_synth"/>
    <property type="match status" value="1"/>
</dbReference>
<dbReference type="GO" id="GO:0000906">
    <property type="term" value="F:6,7-dimethyl-8-ribityllumazine synthase activity"/>
    <property type="evidence" value="ECO:0007669"/>
    <property type="project" value="UniProtKB-EC"/>
</dbReference>
<evidence type="ECO:0000256" key="2">
    <source>
        <dbReference type="ARBA" id="ARBA00007424"/>
    </source>
</evidence>
<dbReference type="AlphaFoldDB" id="A0A1B8B3H9"/>
<dbReference type="InterPro" id="IPR002180">
    <property type="entry name" value="LS/RS"/>
</dbReference>
<accession>A0A1B8B3H9</accession>
<dbReference type="NCBIfam" id="TIGR00114">
    <property type="entry name" value="lumazine-synth"/>
    <property type="match status" value="1"/>
</dbReference>
<organism evidence="8 9">
    <name type="scientific">Fusarium poae</name>
    <dbReference type="NCBI Taxonomy" id="36050"/>
    <lineage>
        <taxon>Eukaryota</taxon>
        <taxon>Fungi</taxon>
        <taxon>Dikarya</taxon>
        <taxon>Ascomycota</taxon>
        <taxon>Pezizomycotina</taxon>
        <taxon>Sordariomycetes</taxon>
        <taxon>Hypocreomycetidae</taxon>
        <taxon>Hypocreales</taxon>
        <taxon>Nectriaceae</taxon>
        <taxon>Fusarium</taxon>
    </lineage>
</organism>
<evidence type="ECO:0000313" key="9">
    <source>
        <dbReference type="Proteomes" id="UP000091967"/>
    </source>
</evidence>
<gene>
    <name evidence="8" type="ORF">FPOA_01198</name>
</gene>
<evidence type="ECO:0000256" key="3">
    <source>
        <dbReference type="ARBA" id="ARBA00012664"/>
    </source>
</evidence>
<dbReference type="Proteomes" id="UP000091967">
    <property type="component" value="Unassembled WGS sequence"/>
</dbReference>
<dbReference type="PANTHER" id="PTHR21058:SF0">
    <property type="entry name" value="6,7-DIMETHYL-8-RIBITYLLUMAZINE SYNTHASE"/>
    <property type="match status" value="1"/>
</dbReference>
<proteinExistence type="inferred from homology"/>
<dbReference type="STRING" id="36050.A0A1B8B3H9"/>
<protein>
    <recommendedName>
        <fullName evidence="3 7">6,7-dimethyl-8-ribityllumazine synthase</fullName>
        <shortName evidence="7">DMRL synthase</shortName>
        <ecNumber evidence="3 7">2.5.1.78</ecNumber>
    </recommendedName>
</protein>
<comment type="catalytic activity">
    <reaction evidence="6 7">
        <text>(2S)-2-hydroxy-3-oxobutyl phosphate + 5-amino-6-(D-ribitylamino)uracil = 6,7-dimethyl-8-(1-D-ribityl)lumazine + phosphate + 2 H2O + H(+)</text>
        <dbReference type="Rhea" id="RHEA:26152"/>
        <dbReference type="ChEBI" id="CHEBI:15377"/>
        <dbReference type="ChEBI" id="CHEBI:15378"/>
        <dbReference type="ChEBI" id="CHEBI:15934"/>
        <dbReference type="ChEBI" id="CHEBI:43474"/>
        <dbReference type="ChEBI" id="CHEBI:58201"/>
        <dbReference type="ChEBI" id="CHEBI:58830"/>
        <dbReference type="EC" id="2.5.1.78"/>
    </reaction>
</comment>
<dbReference type="CDD" id="cd09209">
    <property type="entry name" value="Lumazine_synthase-I"/>
    <property type="match status" value="1"/>
</dbReference>
<reference evidence="8 9" key="1">
    <citation type="submission" date="2016-06" db="EMBL/GenBank/DDBJ databases">
        <title>Living apart together: crosstalk between the core and supernumerary genomes in a fungal plant pathogen.</title>
        <authorList>
            <person name="Vanheule A."/>
            <person name="Audenaert K."/>
            <person name="Warris S."/>
            <person name="Van De Geest H."/>
            <person name="Schijlen E."/>
            <person name="Hofte M."/>
            <person name="De Saeger S."/>
            <person name="Haesaert G."/>
            <person name="Waalwijk C."/>
            <person name="Van Der Lee T."/>
        </authorList>
    </citation>
    <scope>NUCLEOTIDE SEQUENCE [LARGE SCALE GENOMIC DNA]</scope>
    <source>
        <strain evidence="8 9">2516</strain>
    </source>
</reference>
<dbReference type="GO" id="GO:0009231">
    <property type="term" value="P:riboflavin biosynthetic process"/>
    <property type="evidence" value="ECO:0007669"/>
    <property type="project" value="UniProtKB-UniPathway"/>
</dbReference>
<evidence type="ECO:0000256" key="7">
    <source>
        <dbReference type="RuleBase" id="RU003795"/>
    </source>
</evidence>
<dbReference type="EMBL" id="LYXU01000001">
    <property type="protein sequence ID" value="OBS27256.1"/>
    <property type="molecule type" value="Genomic_DNA"/>
</dbReference>
<dbReference type="Gene3D" id="3.40.50.960">
    <property type="entry name" value="Lumazine/riboflavin synthase"/>
    <property type="match status" value="1"/>
</dbReference>
<evidence type="ECO:0000256" key="4">
    <source>
        <dbReference type="ARBA" id="ARBA00022619"/>
    </source>
</evidence>
<dbReference type="InterPro" id="IPR034964">
    <property type="entry name" value="LS"/>
</dbReference>
<keyword evidence="9" id="KW-1185">Reference proteome</keyword>
<comment type="function">
    <text evidence="7">Catalyzes the formation of 6,7-dimethyl-8-ribityllumazine by condensation of 5-amino-6-(D-ribitylamino)uracil with 3,4-dihydroxy-2-butanone 4-phosphate. This is the penultimate step in the biosynthesis of riboflavin.</text>
</comment>
<comment type="pathway">
    <text evidence="1 7">Cofactor biosynthesis; riboflavin biosynthesis; riboflavin from 2-hydroxy-3-oxobutyl phosphate and 5-amino-6-(D-ribitylamino)uracil: step 1/2.</text>
</comment>
<dbReference type="GO" id="GO:0009349">
    <property type="term" value="C:riboflavin synthase complex"/>
    <property type="evidence" value="ECO:0007669"/>
    <property type="project" value="UniProtKB-UniRule"/>
</dbReference>
<dbReference type="EC" id="2.5.1.78" evidence="3 7"/>
<dbReference type="UniPathway" id="UPA00275">
    <property type="reaction ID" value="UER00404"/>
</dbReference>
<evidence type="ECO:0000256" key="5">
    <source>
        <dbReference type="ARBA" id="ARBA00022679"/>
    </source>
</evidence>
<comment type="similarity">
    <text evidence="2 7">Belongs to the DMRL synthase family.</text>
</comment>
<dbReference type="FunFam" id="3.40.50.960:FF:000005">
    <property type="entry name" value="6,7-dimethyl-8-ribityllumazine synthase"/>
    <property type="match status" value="1"/>
</dbReference>
<sequence length="196" mass="20414">MSLKGPSPQHFDGSGLRIGIVHARWNSTIIDPLVTGAKDKLLAAGVKESNIVVQSCPGSWELPIAVQRLFSASQIQGTSTGGPSAGDLLASSTTDLTSLSTSSGAFDAIIAVGVLIKGETMHFEYIAESTCQGLMRVQLDTGVPVILGVLTVLSDDQAKARAGIDGKGHNHGEDWGMAAVEMGVKRKEWSNGTIDG</sequence>